<evidence type="ECO:0000313" key="2">
    <source>
        <dbReference type="EMBL" id="GGA67083.1"/>
    </source>
</evidence>
<reference evidence="2" key="2">
    <citation type="submission" date="2020-09" db="EMBL/GenBank/DDBJ databases">
        <authorList>
            <person name="Sun Q."/>
            <person name="Zhou Y."/>
        </authorList>
    </citation>
    <scope>NUCLEOTIDE SEQUENCE</scope>
    <source>
        <strain evidence="2">CGMCC 1.15320</strain>
    </source>
</reference>
<dbReference type="AlphaFoldDB" id="A0A916W558"/>
<protein>
    <recommendedName>
        <fullName evidence="1">N-acetyltransferase domain-containing protein</fullName>
    </recommendedName>
</protein>
<dbReference type="InterPro" id="IPR016181">
    <property type="entry name" value="Acyl_CoA_acyltransferase"/>
</dbReference>
<dbReference type="InterPro" id="IPR000182">
    <property type="entry name" value="GNAT_dom"/>
</dbReference>
<organism evidence="2 3">
    <name type="scientific">Nitratireductor aestuarii</name>
    <dbReference type="NCBI Taxonomy" id="1735103"/>
    <lineage>
        <taxon>Bacteria</taxon>
        <taxon>Pseudomonadati</taxon>
        <taxon>Pseudomonadota</taxon>
        <taxon>Alphaproteobacteria</taxon>
        <taxon>Hyphomicrobiales</taxon>
        <taxon>Phyllobacteriaceae</taxon>
        <taxon>Nitratireductor</taxon>
    </lineage>
</organism>
<dbReference type="RefSeq" id="WP_188721030.1">
    <property type="nucleotide sequence ID" value="NZ_BMIF01000005.1"/>
</dbReference>
<dbReference type="GO" id="GO:0016747">
    <property type="term" value="F:acyltransferase activity, transferring groups other than amino-acyl groups"/>
    <property type="evidence" value="ECO:0007669"/>
    <property type="project" value="InterPro"/>
</dbReference>
<dbReference type="Gene3D" id="3.40.630.30">
    <property type="match status" value="1"/>
</dbReference>
<proteinExistence type="predicted"/>
<dbReference type="SUPFAM" id="SSF55729">
    <property type="entry name" value="Acyl-CoA N-acyltransferases (Nat)"/>
    <property type="match status" value="1"/>
</dbReference>
<feature type="domain" description="N-acetyltransferase" evidence="1">
    <location>
        <begin position="21"/>
        <end position="164"/>
    </location>
</feature>
<keyword evidence="3" id="KW-1185">Reference proteome</keyword>
<comment type="caution">
    <text evidence="2">The sequence shown here is derived from an EMBL/GenBank/DDBJ whole genome shotgun (WGS) entry which is preliminary data.</text>
</comment>
<evidence type="ECO:0000259" key="1">
    <source>
        <dbReference type="PROSITE" id="PS51186"/>
    </source>
</evidence>
<name>A0A916W558_9HYPH</name>
<sequence>MKEKADPQLAPVSEPQTSSVVSVDRVTLPDLPAIIAIDLDITGSEKPEYWYGLYAANQSDANSPFLAAHVDAEVVGYIVGSFRAWEFGAPRCGWVHAIGVKPDSRKLGVATKLFEELARHLMAVGATTIRTMIHIDNQVLMSFFRFQGMTAGPFIELEMSLDALSETGRDIA</sequence>
<accession>A0A916W558</accession>
<dbReference type="EMBL" id="BMIF01000005">
    <property type="protein sequence ID" value="GGA67083.1"/>
    <property type="molecule type" value="Genomic_DNA"/>
</dbReference>
<dbReference type="Pfam" id="PF00583">
    <property type="entry name" value="Acetyltransf_1"/>
    <property type="match status" value="1"/>
</dbReference>
<dbReference type="Proteomes" id="UP000636264">
    <property type="component" value="Unassembled WGS sequence"/>
</dbReference>
<dbReference type="CDD" id="cd04301">
    <property type="entry name" value="NAT_SF"/>
    <property type="match status" value="1"/>
</dbReference>
<reference evidence="2" key="1">
    <citation type="journal article" date="2014" name="Int. J. Syst. Evol. Microbiol.">
        <title>Complete genome sequence of Corynebacterium casei LMG S-19264T (=DSM 44701T), isolated from a smear-ripened cheese.</title>
        <authorList>
            <consortium name="US DOE Joint Genome Institute (JGI-PGF)"/>
            <person name="Walter F."/>
            <person name="Albersmeier A."/>
            <person name="Kalinowski J."/>
            <person name="Ruckert C."/>
        </authorList>
    </citation>
    <scope>NUCLEOTIDE SEQUENCE</scope>
    <source>
        <strain evidence="2">CGMCC 1.15320</strain>
    </source>
</reference>
<gene>
    <name evidence="2" type="ORF">GCM10011385_21260</name>
</gene>
<dbReference type="PROSITE" id="PS51186">
    <property type="entry name" value="GNAT"/>
    <property type="match status" value="1"/>
</dbReference>
<evidence type="ECO:0000313" key="3">
    <source>
        <dbReference type="Proteomes" id="UP000636264"/>
    </source>
</evidence>